<name>A0A9D1K3D1_9BACT</name>
<dbReference type="Pfam" id="PF25876">
    <property type="entry name" value="HH_MFP_RND"/>
    <property type="match status" value="1"/>
</dbReference>
<dbReference type="InterPro" id="IPR058624">
    <property type="entry name" value="MdtA-like_HH"/>
</dbReference>
<dbReference type="InterPro" id="IPR058627">
    <property type="entry name" value="MdtA-like_C"/>
</dbReference>
<dbReference type="GO" id="GO:0046677">
    <property type="term" value="P:response to antibiotic"/>
    <property type="evidence" value="ECO:0007669"/>
    <property type="project" value="TreeGrafter"/>
</dbReference>
<feature type="transmembrane region" description="Helical" evidence="4">
    <location>
        <begin position="12"/>
        <end position="35"/>
    </location>
</feature>
<feature type="domain" description="Multidrug resistance protein MdtA-like barrel-sandwich hybrid" evidence="6">
    <location>
        <begin position="72"/>
        <end position="204"/>
    </location>
</feature>
<proteinExistence type="inferred from homology"/>
<dbReference type="InterPro" id="IPR058626">
    <property type="entry name" value="MdtA-like_b-barrel"/>
</dbReference>
<comment type="similarity">
    <text evidence="2">Belongs to the membrane fusion protein (MFP) (TC 8.A.1) family.</text>
</comment>
<dbReference type="Pfam" id="PF25967">
    <property type="entry name" value="RND-MFP_C"/>
    <property type="match status" value="1"/>
</dbReference>
<dbReference type="Pfam" id="PF25917">
    <property type="entry name" value="BSH_RND"/>
    <property type="match status" value="1"/>
</dbReference>
<dbReference type="GO" id="GO:0015562">
    <property type="term" value="F:efflux transmembrane transporter activity"/>
    <property type="evidence" value="ECO:0007669"/>
    <property type="project" value="InterPro"/>
</dbReference>
<sequence length="391" mass="43682">MKINLTRKHWAVIILLVIIVPIIYNKSMSLIAGFMQQQAMRIPKEVVVDNPHIEEVNISAESTGRVEAKYSVDLVARVPGFLMKKYFNEGDFVKKGQLLFQIDPREYQLEVNNSQATVNQYSALLKNAQQELNRANALVKEDLISRSDVDQSLATRNQNKALLDAARQQLELAKVNLSYTSVKSPIDGRIGKVNITEGNYVTANSGGLVNVSSVNPVYVSFSLKSDEFVKLLKASDQFKDVKVQVQFSGGSWYDKIGTVNFIDNKIDKNSGSVEMRATFDNSKMWLIPGDYMKVKLTAPKKVKFVTIPQSCTKGDAMSGYYVWVVEDNKAVRKDIKVSDNINNNWVVNEGLLLSDKVVISGIQSIMSEGQKLKIIEKSQNTENTKKAAGEN</sequence>
<keyword evidence="4" id="KW-0472">Membrane</keyword>
<dbReference type="Gene3D" id="1.10.287.470">
    <property type="entry name" value="Helix hairpin bin"/>
    <property type="match status" value="1"/>
</dbReference>
<dbReference type="Gene3D" id="2.40.420.20">
    <property type="match status" value="1"/>
</dbReference>
<comment type="subcellular location">
    <subcellularLocation>
        <location evidence="1">Cell envelope</location>
    </subcellularLocation>
</comment>
<dbReference type="GO" id="GO:0030313">
    <property type="term" value="C:cell envelope"/>
    <property type="evidence" value="ECO:0007669"/>
    <property type="project" value="UniProtKB-SubCell"/>
</dbReference>
<evidence type="ECO:0000259" key="7">
    <source>
        <dbReference type="Pfam" id="PF25944"/>
    </source>
</evidence>
<evidence type="ECO:0000259" key="5">
    <source>
        <dbReference type="Pfam" id="PF25876"/>
    </source>
</evidence>
<gene>
    <name evidence="9" type="ORF">IAD41_04310</name>
</gene>
<dbReference type="InterPro" id="IPR058625">
    <property type="entry name" value="MdtA-like_BSH"/>
</dbReference>
<dbReference type="Gene3D" id="2.40.50.100">
    <property type="match status" value="1"/>
</dbReference>
<evidence type="ECO:0000256" key="1">
    <source>
        <dbReference type="ARBA" id="ARBA00004196"/>
    </source>
</evidence>
<feature type="domain" description="Multidrug resistance protein MdtA-like beta-barrel" evidence="7">
    <location>
        <begin position="216"/>
        <end position="297"/>
    </location>
</feature>
<evidence type="ECO:0000259" key="8">
    <source>
        <dbReference type="Pfam" id="PF25967"/>
    </source>
</evidence>
<protein>
    <submittedName>
        <fullName evidence="9">Efflux RND transporter periplasmic adaptor subunit</fullName>
    </submittedName>
</protein>
<feature type="domain" description="Multidrug resistance protein MdtA-like alpha-helical hairpin" evidence="5">
    <location>
        <begin position="112"/>
        <end position="180"/>
    </location>
</feature>
<comment type="caution">
    <text evidence="9">The sequence shown here is derived from an EMBL/GenBank/DDBJ whole genome shotgun (WGS) entry which is preliminary data.</text>
</comment>
<feature type="coiled-coil region" evidence="3">
    <location>
        <begin position="111"/>
        <end position="145"/>
    </location>
</feature>
<feature type="domain" description="Multidrug resistance protein MdtA-like C-terminal permuted SH3" evidence="8">
    <location>
        <begin position="305"/>
        <end position="363"/>
    </location>
</feature>
<accession>A0A9D1K3D1</accession>
<organism evidence="9 10">
    <name type="scientific">Candidatus Scatenecus faecavium</name>
    <dbReference type="NCBI Taxonomy" id="2840915"/>
    <lineage>
        <taxon>Bacteria</taxon>
        <taxon>Candidatus Scatenecus</taxon>
    </lineage>
</organism>
<evidence type="ECO:0000259" key="6">
    <source>
        <dbReference type="Pfam" id="PF25917"/>
    </source>
</evidence>
<reference evidence="9" key="1">
    <citation type="submission" date="2020-10" db="EMBL/GenBank/DDBJ databases">
        <authorList>
            <person name="Gilroy R."/>
        </authorList>
    </citation>
    <scope>NUCLEOTIDE SEQUENCE</scope>
    <source>
        <strain evidence="9">CHK152-2994</strain>
    </source>
</reference>
<dbReference type="Pfam" id="PF25944">
    <property type="entry name" value="Beta-barrel_RND"/>
    <property type="match status" value="1"/>
</dbReference>
<keyword evidence="4" id="KW-0812">Transmembrane</keyword>
<evidence type="ECO:0000256" key="2">
    <source>
        <dbReference type="ARBA" id="ARBA00009477"/>
    </source>
</evidence>
<dbReference type="NCBIfam" id="TIGR01730">
    <property type="entry name" value="RND_mfp"/>
    <property type="match status" value="1"/>
</dbReference>
<dbReference type="GO" id="GO:0005886">
    <property type="term" value="C:plasma membrane"/>
    <property type="evidence" value="ECO:0007669"/>
    <property type="project" value="TreeGrafter"/>
</dbReference>
<evidence type="ECO:0000256" key="4">
    <source>
        <dbReference type="SAM" id="Phobius"/>
    </source>
</evidence>
<reference evidence="9" key="2">
    <citation type="journal article" date="2021" name="PeerJ">
        <title>Extensive microbial diversity within the chicken gut microbiome revealed by metagenomics and culture.</title>
        <authorList>
            <person name="Gilroy R."/>
            <person name="Ravi A."/>
            <person name="Getino M."/>
            <person name="Pursley I."/>
            <person name="Horton D.L."/>
            <person name="Alikhan N.F."/>
            <person name="Baker D."/>
            <person name="Gharbi K."/>
            <person name="Hall N."/>
            <person name="Watson M."/>
            <person name="Adriaenssens E.M."/>
            <person name="Foster-Nyarko E."/>
            <person name="Jarju S."/>
            <person name="Secka A."/>
            <person name="Antonio M."/>
            <person name="Oren A."/>
            <person name="Chaudhuri R.R."/>
            <person name="La Ragione R."/>
            <person name="Hildebrand F."/>
            <person name="Pallen M.J."/>
        </authorList>
    </citation>
    <scope>NUCLEOTIDE SEQUENCE</scope>
    <source>
        <strain evidence="9">CHK152-2994</strain>
    </source>
</reference>
<dbReference type="Gene3D" id="2.40.30.170">
    <property type="match status" value="1"/>
</dbReference>
<dbReference type="EMBL" id="DVJO01000091">
    <property type="protein sequence ID" value="HIS82810.1"/>
    <property type="molecule type" value="Genomic_DNA"/>
</dbReference>
<keyword evidence="4" id="KW-1133">Transmembrane helix</keyword>
<dbReference type="SUPFAM" id="SSF111369">
    <property type="entry name" value="HlyD-like secretion proteins"/>
    <property type="match status" value="1"/>
</dbReference>
<dbReference type="Proteomes" id="UP000824139">
    <property type="component" value="Unassembled WGS sequence"/>
</dbReference>
<dbReference type="AlphaFoldDB" id="A0A9D1K3D1"/>
<keyword evidence="3" id="KW-0175">Coiled coil</keyword>
<evidence type="ECO:0000256" key="3">
    <source>
        <dbReference type="SAM" id="Coils"/>
    </source>
</evidence>
<evidence type="ECO:0000313" key="10">
    <source>
        <dbReference type="Proteomes" id="UP000824139"/>
    </source>
</evidence>
<dbReference type="InterPro" id="IPR006143">
    <property type="entry name" value="RND_pump_MFP"/>
</dbReference>
<dbReference type="PANTHER" id="PTHR30158">
    <property type="entry name" value="ACRA/E-RELATED COMPONENT OF DRUG EFFLUX TRANSPORTER"/>
    <property type="match status" value="1"/>
</dbReference>
<evidence type="ECO:0000313" key="9">
    <source>
        <dbReference type="EMBL" id="HIS82810.1"/>
    </source>
</evidence>